<dbReference type="EMBL" id="WQLW01000001">
    <property type="protein sequence ID" value="MVO07940.1"/>
    <property type="molecule type" value="Genomic_DNA"/>
</dbReference>
<comment type="caution">
    <text evidence="2">The sequence shown here is derived from an EMBL/GenBank/DDBJ whole genome shotgun (WGS) entry which is preliminary data.</text>
</comment>
<proteinExistence type="predicted"/>
<keyword evidence="1" id="KW-1133">Transmembrane helix</keyword>
<name>A0A6I4IER7_9FLAO</name>
<dbReference type="AlphaFoldDB" id="A0A6I4IER7"/>
<keyword evidence="1" id="KW-0472">Membrane</keyword>
<dbReference type="RefSeq" id="WP_140996331.1">
    <property type="nucleotide sequence ID" value="NZ_VDCZ01000001.1"/>
</dbReference>
<evidence type="ECO:0000256" key="1">
    <source>
        <dbReference type="SAM" id="Phobius"/>
    </source>
</evidence>
<feature type="transmembrane region" description="Helical" evidence="1">
    <location>
        <begin position="65"/>
        <end position="85"/>
    </location>
</feature>
<feature type="transmembrane region" description="Helical" evidence="1">
    <location>
        <begin position="30"/>
        <end position="53"/>
    </location>
</feature>
<protein>
    <submittedName>
        <fullName evidence="2">Uncharacterized protein</fullName>
    </submittedName>
</protein>
<keyword evidence="1" id="KW-0812">Transmembrane</keyword>
<evidence type="ECO:0000313" key="2">
    <source>
        <dbReference type="EMBL" id="MVO07940.1"/>
    </source>
</evidence>
<gene>
    <name evidence="2" type="ORF">GOQ30_02020</name>
</gene>
<keyword evidence="3" id="KW-1185">Reference proteome</keyword>
<reference evidence="3" key="1">
    <citation type="submission" date="2019-05" db="EMBL/GenBank/DDBJ databases">
        <title>Flavobacterium profundi sp. nov., isolated from a deep-sea seamount.</title>
        <authorList>
            <person name="Zhang D.-C."/>
        </authorList>
    </citation>
    <scope>NUCLEOTIDE SEQUENCE [LARGE SCALE GENOMIC DNA]</scope>
    <source>
        <strain evidence="3">TP390</strain>
    </source>
</reference>
<sequence>MNRKKSYLILIVLLFFGAKQYFHFSDYSLGLVQGMLLFISFSAFFVIFLVLLIKDLYGYIKFKKKIDFIPFVLLVLFLVLSLFGFSKVEEPFFWKKEFYRGKLVYIESKDEIYLYKNETFAFVISKIEHKEIVCGKFKIVNDTLFLSEYNSRKVDKVFTNKYLFVKDSSLIALDEKKYLDIIKVK</sequence>
<organism evidence="2 3">
    <name type="scientific">Flavobacterium profundi</name>
    <dbReference type="NCBI Taxonomy" id="1774945"/>
    <lineage>
        <taxon>Bacteria</taxon>
        <taxon>Pseudomonadati</taxon>
        <taxon>Bacteroidota</taxon>
        <taxon>Flavobacteriia</taxon>
        <taxon>Flavobacteriales</taxon>
        <taxon>Flavobacteriaceae</taxon>
        <taxon>Flavobacterium</taxon>
    </lineage>
</organism>
<evidence type="ECO:0000313" key="3">
    <source>
        <dbReference type="Proteomes" id="UP000431264"/>
    </source>
</evidence>
<accession>A0A6I4IER7</accession>
<dbReference type="Proteomes" id="UP000431264">
    <property type="component" value="Unassembled WGS sequence"/>
</dbReference>